<dbReference type="PANTHER" id="PTHR10900:SF77">
    <property type="entry name" value="FI19380P1"/>
    <property type="match status" value="1"/>
</dbReference>
<evidence type="ECO:0000313" key="2">
    <source>
        <dbReference type="EMBL" id="PHQ29599.1"/>
    </source>
</evidence>
<dbReference type="InterPro" id="IPR000782">
    <property type="entry name" value="FAS1_domain"/>
</dbReference>
<dbReference type="RefSeq" id="WP_099646093.1">
    <property type="nucleotide sequence ID" value="NZ_KZ319290.1"/>
</dbReference>
<dbReference type="InterPro" id="IPR050904">
    <property type="entry name" value="Adhesion/Biosynth-related"/>
</dbReference>
<gene>
    <name evidence="2" type="ORF">CJ305_09815</name>
</gene>
<dbReference type="Pfam" id="PF02469">
    <property type="entry name" value="Fasciclin"/>
    <property type="match status" value="1"/>
</dbReference>
<dbReference type="Proteomes" id="UP000229433">
    <property type="component" value="Unassembled WGS sequence"/>
</dbReference>
<organism evidence="2 3">
    <name type="scientific">Leeuwenhoekiella nanhaiensis</name>
    <dbReference type="NCBI Taxonomy" id="1655491"/>
    <lineage>
        <taxon>Bacteria</taxon>
        <taxon>Pseudomonadati</taxon>
        <taxon>Bacteroidota</taxon>
        <taxon>Flavobacteriia</taxon>
        <taxon>Flavobacteriales</taxon>
        <taxon>Flavobacteriaceae</taxon>
        <taxon>Leeuwenhoekiella</taxon>
    </lineage>
</organism>
<dbReference type="SUPFAM" id="SSF82153">
    <property type="entry name" value="FAS1 domain"/>
    <property type="match status" value="2"/>
</dbReference>
<feature type="domain" description="FAS1" evidence="1">
    <location>
        <begin position="180"/>
        <end position="342"/>
    </location>
</feature>
<accession>A0A2G1VT21</accession>
<dbReference type="InterPro" id="IPR036378">
    <property type="entry name" value="FAS1_dom_sf"/>
</dbReference>
<evidence type="ECO:0000259" key="1">
    <source>
        <dbReference type="PROSITE" id="PS50213"/>
    </source>
</evidence>
<dbReference type="SMART" id="SM00554">
    <property type="entry name" value="FAS1"/>
    <property type="match status" value="1"/>
</dbReference>
<dbReference type="PANTHER" id="PTHR10900">
    <property type="entry name" value="PERIOSTIN-RELATED"/>
    <property type="match status" value="1"/>
</dbReference>
<reference evidence="2 3" key="1">
    <citation type="submission" date="2017-08" db="EMBL/GenBank/DDBJ databases">
        <title>The whole genome shortgun sequences of strain Leeuwenhoekiella nanhaiensis G18 from the South China Sea.</title>
        <authorList>
            <person name="Liu Q."/>
        </authorList>
    </citation>
    <scope>NUCLEOTIDE SEQUENCE [LARGE SCALE GENOMIC DNA]</scope>
    <source>
        <strain evidence="2 3">G18</strain>
    </source>
</reference>
<sequence length="561" mass="62287">MKKLLNIPILMRLILIVAVAGLVYNCTDEKYKESTDETLNITEFLRANDEYSDFLEILRITGYDSFMNTYGTYTLFLPNNEAVAAYMSDMGVSSLSEIPLEDLQELAKLHILEQVVNTTSFTDGKIATPSLQGQFLITGAANANGASNITVNKEARIIASNIEVGNGLIHVLDKVLRVANLTLAETLEADPSLSLFTEAAKATGWFEKLDQPVTYNTDSIPSYLTVLAQTNEVFAEAGLDNLDDLKTRYSHLNDPGNPADSLNLFVAYRILPGLNYMADLAVTPAVTTRAPLEVITVKLAVDTLLLNEETFNGVLEKGVVINRPQSDITASNGVLHLVDENFFIKKRLPAPVYFDVADQPEFRQLSSVFRVPGNSVSLKKEELSLVDWPDNQSLTYVAAAIGDGAFLDQAWHGDVIDMLRFRNGFLDPITFDTPVIIKGQYKVWVSYRSNGRSSAATEVRFDGVALPRLINFREGGNTDLPERVLESQGYKRHIEPYTNRFNCRLVGIVNVETTGRHKITLEAIQDSSNGNTWIDVIEFRPIDMDQLYPKFEAGGDGLIYE</sequence>
<dbReference type="OrthoDB" id="9800666at2"/>
<evidence type="ECO:0000313" key="3">
    <source>
        <dbReference type="Proteomes" id="UP000229433"/>
    </source>
</evidence>
<proteinExistence type="predicted"/>
<comment type="caution">
    <text evidence="2">The sequence shown here is derived from an EMBL/GenBank/DDBJ whole genome shotgun (WGS) entry which is preliminary data.</text>
</comment>
<keyword evidence="3" id="KW-1185">Reference proteome</keyword>
<dbReference type="EMBL" id="NQXA01000004">
    <property type="protein sequence ID" value="PHQ29599.1"/>
    <property type="molecule type" value="Genomic_DNA"/>
</dbReference>
<dbReference type="PROSITE" id="PS50213">
    <property type="entry name" value="FAS1"/>
    <property type="match status" value="2"/>
</dbReference>
<dbReference type="Gene3D" id="2.30.180.10">
    <property type="entry name" value="FAS1 domain"/>
    <property type="match status" value="2"/>
</dbReference>
<protein>
    <recommendedName>
        <fullName evidence="1">FAS1 domain-containing protein</fullName>
    </recommendedName>
</protein>
<name>A0A2G1VT21_9FLAO</name>
<feature type="domain" description="FAS1" evidence="1">
    <location>
        <begin position="38"/>
        <end position="176"/>
    </location>
</feature>
<dbReference type="AlphaFoldDB" id="A0A2G1VT21"/>